<accession>A0ABQ3CFD4</accession>
<dbReference type="EMBL" id="BMVN01000003">
    <property type="protein sequence ID" value="GHA09085.1"/>
    <property type="molecule type" value="Genomic_DNA"/>
</dbReference>
<reference evidence="2" key="1">
    <citation type="journal article" date="2019" name="Int. J. Syst. Evol. Microbiol.">
        <title>The Global Catalogue of Microorganisms (GCM) 10K type strain sequencing project: providing services to taxonomists for standard genome sequencing and annotation.</title>
        <authorList>
            <consortium name="The Broad Institute Genomics Platform"/>
            <consortium name="The Broad Institute Genome Sequencing Center for Infectious Disease"/>
            <person name="Wu L."/>
            <person name="Ma J."/>
        </authorList>
    </citation>
    <scope>NUCLEOTIDE SEQUENCE [LARGE SCALE GENOMIC DNA]</scope>
    <source>
        <strain evidence="2">JCM 4733</strain>
    </source>
</reference>
<dbReference type="RefSeq" id="WP_189882947.1">
    <property type="nucleotide sequence ID" value="NZ_BMVN01000003.1"/>
</dbReference>
<comment type="caution">
    <text evidence="1">The sequence shown here is derived from an EMBL/GenBank/DDBJ whole genome shotgun (WGS) entry which is preliminary data.</text>
</comment>
<evidence type="ECO:0000313" key="1">
    <source>
        <dbReference type="EMBL" id="GHA09085.1"/>
    </source>
</evidence>
<protein>
    <submittedName>
        <fullName evidence="1">Uncharacterized protein</fullName>
    </submittedName>
</protein>
<proteinExistence type="predicted"/>
<evidence type="ECO:0000313" key="2">
    <source>
        <dbReference type="Proteomes" id="UP000653644"/>
    </source>
</evidence>
<organism evidence="1 2">
    <name type="scientific">Streptomyces canarius</name>
    <dbReference type="NCBI Taxonomy" id="285453"/>
    <lineage>
        <taxon>Bacteria</taxon>
        <taxon>Bacillati</taxon>
        <taxon>Actinomycetota</taxon>
        <taxon>Actinomycetes</taxon>
        <taxon>Kitasatosporales</taxon>
        <taxon>Streptomycetaceae</taxon>
        <taxon>Streptomyces</taxon>
    </lineage>
</organism>
<keyword evidence="2" id="KW-1185">Reference proteome</keyword>
<gene>
    <name evidence="1" type="ORF">GCM10010345_11890</name>
</gene>
<sequence length="243" mass="24467">MAVTPTPCACGGGGSGEPGEACCAPSITSTLLCRPDGTTVLLLARSGCTACGSPPAEPELVGLLDPANGEFTPGPAPEDAGPCGTEDCASVTMLRLCDQDCVPFLRHLVHDCTGAVISSMDTTPDGVTPYTPAGTVGDCADCQRCDPEPMCPGFAGLTGPETWTIPAATESVSLSVACGPVTVYPCAGATDGVQINECGVSLQWVAPGTECRPGVLCDSFRIEVPEGSAVYVSWLSAGCGDES</sequence>
<dbReference type="Proteomes" id="UP000653644">
    <property type="component" value="Unassembled WGS sequence"/>
</dbReference>
<name>A0ABQ3CFD4_9ACTN</name>